<accession>A0A8K1LE00</accession>
<gene>
    <name evidence="2" type="ORF">HGM15179_016805</name>
</gene>
<dbReference type="Proteomes" id="UP000796761">
    <property type="component" value="Unassembled WGS sequence"/>
</dbReference>
<name>A0A8K1LE00_9PASS</name>
<comment type="caution">
    <text evidence="2">The sequence shown here is derived from an EMBL/GenBank/DDBJ whole genome shotgun (WGS) entry which is preliminary data.</text>
</comment>
<reference evidence="2" key="1">
    <citation type="submission" date="2019-04" db="EMBL/GenBank/DDBJ databases">
        <title>Genome assembly of Zosterops borbonicus 15179.</title>
        <authorList>
            <person name="Leroy T."/>
            <person name="Anselmetti Y."/>
            <person name="Tilak M.-K."/>
            <person name="Nabholz B."/>
        </authorList>
    </citation>
    <scope>NUCLEOTIDE SEQUENCE</scope>
    <source>
        <strain evidence="2">HGM_15179</strain>
        <tissue evidence="2">Muscle</tissue>
    </source>
</reference>
<dbReference type="AlphaFoldDB" id="A0A8K1LE00"/>
<feature type="region of interest" description="Disordered" evidence="1">
    <location>
        <begin position="161"/>
        <end position="190"/>
    </location>
</feature>
<feature type="region of interest" description="Disordered" evidence="1">
    <location>
        <begin position="203"/>
        <end position="234"/>
    </location>
</feature>
<keyword evidence="3" id="KW-1185">Reference proteome</keyword>
<evidence type="ECO:0000313" key="2">
    <source>
        <dbReference type="EMBL" id="TRZ10308.1"/>
    </source>
</evidence>
<dbReference type="EMBL" id="SWJQ01000885">
    <property type="protein sequence ID" value="TRZ10308.1"/>
    <property type="molecule type" value="Genomic_DNA"/>
</dbReference>
<dbReference type="OrthoDB" id="9352756at2759"/>
<organism evidence="2 3">
    <name type="scientific">Zosterops borbonicus</name>
    <dbReference type="NCBI Taxonomy" id="364589"/>
    <lineage>
        <taxon>Eukaryota</taxon>
        <taxon>Metazoa</taxon>
        <taxon>Chordata</taxon>
        <taxon>Craniata</taxon>
        <taxon>Vertebrata</taxon>
        <taxon>Euteleostomi</taxon>
        <taxon>Archelosauria</taxon>
        <taxon>Archosauria</taxon>
        <taxon>Dinosauria</taxon>
        <taxon>Saurischia</taxon>
        <taxon>Theropoda</taxon>
        <taxon>Coelurosauria</taxon>
        <taxon>Aves</taxon>
        <taxon>Neognathae</taxon>
        <taxon>Neoaves</taxon>
        <taxon>Telluraves</taxon>
        <taxon>Australaves</taxon>
        <taxon>Passeriformes</taxon>
        <taxon>Sylvioidea</taxon>
        <taxon>Zosteropidae</taxon>
        <taxon>Zosterops</taxon>
    </lineage>
</organism>
<sequence length="319" mass="35226">MSIFLSQVMEEKSVQKEELPGESRGPVAAPAVGREEEMGDTGTQTDTDTDKDIDTGVVYLSIEPVNRKIVSRQEKRKLTDIDLKRELPGLLEYGVAKGCFKDPNMVFCVEEWRRLGDVIWENVIDEDKVAKKLAQSWQAVTNCLAQHQAEQNVAQKARKILNGQGTGDKNPIATASSRGEPPEPPEGTIQLGKQHIALPPSTANVFLPASSSSAVPSAPPLPRPDPSPCNSTSNHLLESIKEETVDPLSPSEEEELEEEAVTYHHEEMILATTTAPPQKPRPAPRLTRSRARMWHDIHREAVLAGDMQMCKLPESCMKQ</sequence>
<evidence type="ECO:0000256" key="1">
    <source>
        <dbReference type="SAM" id="MobiDB-lite"/>
    </source>
</evidence>
<evidence type="ECO:0000313" key="3">
    <source>
        <dbReference type="Proteomes" id="UP000796761"/>
    </source>
</evidence>
<proteinExistence type="predicted"/>
<protein>
    <submittedName>
        <fullName evidence="2">Uncharacterized protein</fullName>
    </submittedName>
</protein>
<feature type="compositionally biased region" description="Pro residues" evidence="1">
    <location>
        <begin position="217"/>
        <end position="227"/>
    </location>
</feature>
<feature type="compositionally biased region" description="Basic and acidic residues" evidence="1">
    <location>
        <begin position="9"/>
        <end position="21"/>
    </location>
</feature>
<feature type="region of interest" description="Disordered" evidence="1">
    <location>
        <begin position="1"/>
        <end position="50"/>
    </location>
</feature>